<gene>
    <name evidence="3" type="ORF">FA13DRAFT_592274</name>
</gene>
<name>A0A4Y7SAF6_COPMI</name>
<dbReference type="EMBL" id="QPFP01000246">
    <property type="protein sequence ID" value="TEB18510.1"/>
    <property type="molecule type" value="Genomic_DNA"/>
</dbReference>
<evidence type="ECO:0000256" key="2">
    <source>
        <dbReference type="SAM" id="MobiDB-lite"/>
    </source>
</evidence>
<dbReference type="STRING" id="71717.A0A4Y7SAF6"/>
<sequence length="151" mass="17065">MGSGIPRWRHSSTSSANFRVFVWNNGCVPLLFLQIELDESTLTFIYRGDFSLSSSPLRRRRKHVKPWYIHSSYTHSHVGVVRALFVDERKGLIVTGGEDAKLNIWRDATPPPLALASLYTQAEVDGEEGIDDEDVGMDVDEASQKPLRIQH</sequence>
<evidence type="ECO:0000313" key="3">
    <source>
        <dbReference type="EMBL" id="TEB18510.1"/>
    </source>
</evidence>
<feature type="repeat" description="WD" evidence="1">
    <location>
        <begin position="74"/>
        <end position="105"/>
    </location>
</feature>
<organism evidence="3 4">
    <name type="scientific">Coprinellus micaceus</name>
    <name type="common">Glistening ink-cap mushroom</name>
    <name type="synonym">Coprinus micaceus</name>
    <dbReference type="NCBI Taxonomy" id="71717"/>
    <lineage>
        <taxon>Eukaryota</taxon>
        <taxon>Fungi</taxon>
        <taxon>Dikarya</taxon>
        <taxon>Basidiomycota</taxon>
        <taxon>Agaricomycotina</taxon>
        <taxon>Agaricomycetes</taxon>
        <taxon>Agaricomycetidae</taxon>
        <taxon>Agaricales</taxon>
        <taxon>Agaricineae</taxon>
        <taxon>Psathyrellaceae</taxon>
        <taxon>Coprinellus</taxon>
    </lineage>
</organism>
<feature type="region of interest" description="Disordered" evidence="2">
    <location>
        <begin position="129"/>
        <end position="151"/>
    </location>
</feature>
<proteinExistence type="predicted"/>
<protein>
    <submittedName>
        <fullName evidence="3">Uncharacterized protein</fullName>
    </submittedName>
</protein>
<dbReference type="AlphaFoldDB" id="A0A4Y7SAF6"/>
<accession>A0A4Y7SAF6</accession>
<feature type="compositionally biased region" description="Acidic residues" evidence="2">
    <location>
        <begin position="129"/>
        <end position="141"/>
    </location>
</feature>
<dbReference type="Proteomes" id="UP000298030">
    <property type="component" value="Unassembled WGS sequence"/>
</dbReference>
<dbReference type="PROSITE" id="PS50082">
    <property type="entry name" value="WD_REPEATS_2"/>
    <property type="match status" value="1"/>
</dbReference>
<dbReference type="OrthoDB" id="25131at2759"/>
<keyword evidence="4" id="KW-1185">Reference proteome</keyword>
<evidence type="ECO:0000256" key="1">
    <source>
        <dbReference type="PROSITE-ProRule" id="PRU00221"/>
    </source>
</evidence>
<keyword evidence="1" id="KW-0853">WD repeat</keyword>
<comment type="caution">
    <text evidence="3">The sequence shown here is derived from an EMBL/GenBank/DDBJ whole genome shotgun (WGS) entry which is preliminary data.</text>
</comment>
<dbReference type="InterPro" id="IPR001680">
    <property type="entry name" value="WD40_rpt"/>
</dbReference>
<evidence type="ECO:0000313" key="4">
    <source>
        <dbReference type="Proteomes" id="UP000298030"/>
    </source>
</evidence>
<reference evidence="3 4" key="1">
    <citation type="journal article" date="2019" name="Nat. Ecol. Evol.">
        <title>Megaphylogeny resolves global patterns of mushroom evolution.</title>
        <authorList>
            <person name="Varga T."/>
            <person name="Krizsan K."/>
            <person name="Foldi C."/>
            <person name="Dima B."/>
            <person name="Sanchez-Garcia M."/>
            <person name="Sanchez-Ramirez S."/>
            <person name="Szollosi G.J."/>
            <person name="Szarkandi J.G."/>
            <person name="Papp V."/>
            <person name="Albert L."/>
            <person name="Andreopoulos W."/>
            <person name="Angelini C."/>
            <person name="Antonin V."/>
            <person name="Barry K.W."/>
            <person name="Bougher N.L."/>
            <person name="Buchanan P."/>
            <person name="Buyck B."/>
            <person name="Bense V."/>
            <person name="Catcheside P."/>
            <person name="Chovatia M."/>
            <person name="Cooper J."/>
            <person name="Damon W."/>
            <person name="Desjardin D."/>
            <person name="Finy P."/>
            <person name="Geml J."/>
            <person name="Haridas S."/>
            <person name="Hughes K."/>
            <person name="Justo A."/>
            <person name="Karasinski D."/>
            <person name="Kautmanova I."/>
            <person name="Kiss B."/>
            <person name="Kocsube S."/>
            <person name="Kotiranta H."/>
            <person name="LaButti K.M."/>
            <person name="Lechner B.E."/>
            <person name="Liimatainen K."/>
            <person name="Lipzen A."/>
            <person name="Lukacs Z."/>
            <person name="Mihaltcheva S."/>
            <person name="Morgado L.N."/>
            <person name="Niskanen T."/>
            <person name="Noordeloos M.E."/>
            <person name="Ohm R.A."/>
            <person name="Ortiz-Santana B."/>
            <person name="Ovrebo C."/>
            <person name="Racz N."/>
            <person name="Riley R."/>
            <person name="Savchenko A."/>
            <person name="Shiryaev A."/>
            <person name="Soop K."/>
            <person name="Spirin V."/>
            <person name="Szebenyi C."/>
            <person name="Tomsovsky M."/>
            <person name="Tulloss R.E."/>
            <person name="Uehling J."/>
            <person name="Grigoriev I.V."/>
            <person name="Vagvolgyi C."/>
            <person name="Papp T."/>
            <person name="Martin F.M."/>
            <person name="Miettinen O."/>
            <person name="Hibbett D.S."/>
            <person name="Nagy L.G."/>
        </authorList>
    </citation>
    <scope>NUCLEOTIDE SEQUENCE [LARGE SCALE GENOMIC DNA]</scope>
    <source>
        <strain evidence="3 4">FP101781</strain>
    </source>
</reference>